<dbReference type="PANTHER" id="PTHR16631">
    <property type="entry name" value="GLUCAN 1,3-BETA-GLUCOSIDASE"/>
    <property type="match status" value="1"/>
</dbReference>
<comment type="catalytic activity">
    <reaction evidence="1">
        <text>Hydrolysis of (1-&gt;3)-beta-D-glucosidic linkages in (1-&gt;3)-beta-D-glucans.</text>
        <dbReference type="EC" id="3.2.1.39"/>
    </reaction>
</comment>
<keyword evidence="10" id="KW-0624">Polysaccharide degradation</keyword>
<keyword evidence="15" id="KW-0732">Signal</keyword>
<evidence type="ECO:0000313" key="17">
    <source>
        <dbReference type="Proteomes" id="UP000011713"/>
    </source>
</evidence>
<dbReference type="InterPro" id="IPR050732">
    <property type="entry name" value="Beta-glucan_modifiers"/>
</dbReference>
<evidence type="ECO:0000256" key="1">
    <source>
        <dbReference type="ARBA" id="ARBA00000382"/>
    </source>
</evidence>
<reference evidence="17" key="1">
    <citation type="journal article" date="2010" name="Science">
        <title>Signatures of adaptation to obligate biotrophy in the Hyaloperonospora arabidopsidis genome.</title>
        <authorList>
            <person name="Baxter L."/>
            <person name="Tripathy S."/>
            <person name="Ishaque N."/>
            <person name="Boot N."/>
            <person name="Cabral A."/>
            <person name="Kemen E."/>
            <person name="Thines M."/>
            <person name="Ah-Fong A."/>
            <person name="Anderson R."/>
            <person name="Badejoko W."/>
            <person name="Bittner-Eddy P."/>
            <person name="Boore J.L."/>
            <person name="Chibucos M.C."/>
            <person name="Coates M."/>
            <person name="Dehal P."/>
            <person name="Delehaunty K."/>
            <person name="Dong S."/>
            <person name="Downton P."/>
            <person name="Dumas B."/>
            <person name="Fabro G."/>
            <person name="Fronick C."/>
            <person name="Fuerstenberg S.I."/>
            <person name="Fulton L."/>
            <person name="Gaulin E."/>
            <person name="Govers F."/>
            <person name="Hughes L."/>
            <person name="Humphray S."/>
            <person name="Jiang R.H."/>
            <person name="Judelson H."/>
            <person name="Kamoun S."/>
            <person name="Kyung K."/>
            <person name="Meijer H."/>
            <person name="Minx P."/>
            <person name="Morris P."/>
            <person name="Nelson J."/>
            <person name="Phuntumart V."/>
            <person name="Qutob D."/>
            <person name="Rehmany A."/>
            <person name="Rougon-Cardoso A."/>
            <person name="Ryden P."/>
            <person name="Torto-Alalibo T."/>
            <person name="Studholme D."/>
            <person name="Wang Y."/>
            <person name="Win J."/>
            <person name="Wood J."/>
            <person name="Clifton S.W."/>
            <person name="Rogers J."/>
            <person name="Van den Ackerveken G."/>
            <person name="Jones J.D."/>
            <person name="McDowell J.M."/>
            <person name="Beynon J."/>
            <person name="Tyler B.M."/>
        </authorList>
    </citation>
    <scope>NUCLEOTIDE SEQUENCE [LARGE SCALE GENOMIC DNA]</scope>
    <source>
        <strain evidence="17">Emoy2</strain>
    </source>
</reference>
<dbReference type="Proteomes" id="UP000011713">
    <property type="component" value="Unassembled WGS sequence"/>
</dbReference>
<sequence>MVCTSYKTVYAMLAALLVGSASAGQSVCYAPWHHPTVTKELLLKDILEIGIYFSSFRTFETRMNNLNVIQVAGEAGVKVAVGVQMNDLAAVDAEIEAVCTGFGTNPEALEAVYVGNENLQNNGFGTVSADQLIGYIKRVKECTHGAVPVGTVQRINEWLSAEGAMKVADASDLIGINVYPFFTLGDSSPVEKLQAQWEQMTGKYDAAKCRLTETGWPTKGEDSVGNHASLETTQLYFDAFLTWAQDKGPSYWFMMYDTTKSYTGMEYEMNFGLFTATGTMKVKIPGSMGSKTGIPMNGSEIIPDPAIVPGTNSSNNDHPENPVQETPVQGTPVQETPVQGTPGAPPATHSEPVYALIEPLYFDSNGKPVTGGAKQGPYEVNLPADATTGHPPVVESGNGEIPPVTEAGNGASTQGIPEENLPTDGTPVVQPGNNEVPLETSVGVPMYRDSNGKPVDGGVKQGIPEKDEPVTTLGMPPVVDSGKDCAM</sequence>
<keyword evidence="5" id="KW-0378">Hydrolase</keyword>
<dbReference type="HOGENOM" id="CLU_022693_2_0_1"/>
<evidence type="ECO:0000256" key="2">
    <source>
        <dbReference type="ARBA" id="ARBA00004236"/>
    </source>
</evidence>
<evidence type="ECO:0000256" key="6">
    <source>
        <dbReference type="ARBA" id="ARBA00023136"/>
    </source>
</evidence>
<evidence type="ECO:0000256" key="12">
    <source>
        <dbReference type="ARBA" id="ARBA00042373"/>
    </source>
</evidence>
<comment type="function">
    <text evidence="11">Glucanases play a role in cell expansion during growth, in cell-cell fusion during mating, and in spore release during sporulation. This enzyme may be involved in beta-glucan degradation. Active on laminarin and lichenan.</text>
</comment>
<keyword evidence="6" id="KW-0472">Membrane</keyword>
<evidence type="ECO:0000313" key="16">
    <source>
        <dbReference type="EnsemblProtists" id="HpaP805299"/>
    </source>
</evidence>
<dbReference type="eggNOG" id="ENOG502SGHR">
    <property type="taxonomic scope" value="Eukaryota"/>
</dbReference>
<evidence type="ECO:0000256" key="9">
    <source>
        <dbReference type="ARBA" id="ARBA00023316"/>
    </source>
</evidence>
<dbReference type="GO" id="GO:0071555">
    <property type="term" value="P:cell wall organization"/>
    <property type="evidence" value="ECO:0007669"/>
    <property type="project" value="UniProtKB-KW"/>
</dbReference>
<evidence type="ECO:0000256" key="4">
    <source>
        <dbReference type="ARBA" id="ARBA00022475"/>
    </source>
</evidence>
<keyword evidence="7" id="KW-0325">Glycoprotein</keyword>
<evidence type="ECO:0000256" key="5">
    <source>
        <dbReference type="ARBA" id="ARBA00022801"/>
    </source>
</evidence>
<evidence type="ECO:0000256" key="11">
    <source>
        <dbReference type="ARBA" id="ARBA00037649"/>
    </source>
</evidence>
<feature type="region of interest" description="Disordered" evidence="14">
    <location>
        <begin position="444"/>
        <end position="487"/>
    </location>
</feature>
<dbReference type="InterPro" id="IPR017853">
    <property type="entry name" value="GH"/>
</dbReference>
<dbReference type="GO" id="GO:0005886">
    <property type="term" value="C:plasma membrane"/>
    <property type="evidence" value="ECO:0007669"/>
    <property type="project" value="UniProtKB-SubCell"/>
</dbReference>
<dbReference type="PANTHER" id="PTHR16631:SF17">
    <property type="entry name" value="GLUCAN ENDO-1,3-BETA-GLUCOSIDASE BTGC"/>
    <property type="match status" value="1"/>
</dbReference>
<dbReference type="GO" id="GO:0042973">
    <property type="term" value="F:glucan endo-1,3-beta-D-glucosidase activity"/>
    <property type="evidence" value="ECO:0007669"/>
    <property type="project" value="UniProtKB-EC"/>
</dbReference>
<evidence type="ECO:0000256" key="10">
    <source>
        <dbReference type="ARBA" id="ARBA00023326"/>
    </source>
</evidence>
<keyword evidence="8" id="KW-0119">Carbohydrate metabolism</keyword>
<keyword evidence="17" id="KW-1185">Reference proteome</keyword>
<dbReference type="InParanoid" id="M4BG78"/>
<dbReference type="SUPFAM" id="SSF51445">
    <property type="entry name" value="(Trans)glycosidases"/>
    <property type="match status" value="1"/>
</dbReference>
<dbReference type="OMA" id="GEPMMRN"/>
<proteinExistence type="predicted"/>
<evidence type="ECO:0000256" key="13">
    <source>
        <dbReference type="ARBA" id="ARBA00043078"/>
    </source>
</evidence>
<dbReference type="EnsemblProtists" id="HpaT805299">
    <property type="protein sequence ID" value="HpaP805299"/>
    <property type="gene ID" value="HpaG805299"/>
</dbReference>
<dbReference type="STRING" id="559515.M4BG78"/>
<keyword evidence="9" id="KW-0961">Cell wall biogenesis/degradation</keyword>
<organism evidence="16 17">
    <name type="scientific">Hyaloperonospora arabidopsidis (strain Emoy2)</name>
    <name type="common">Downy mildew agent</name>
    <name type="synonym">Peronospora arabidopsidis</name>
    <dbReference type="NCBI Taxonomy" id="559515"/>
    <lineage>
        <taxon>Eukaryota</taxon>
        <taxon>Sar</taxon>
        <taxon>Stramenopiles</taxon>
        <taxon>Oomycota</taxon>
        <taxon>Peronosporomycetes</taxon>
        <taxon>Peronosporales</taxon>
        <taxon>Peronosporaceae</taxon>
        <taxon>Hyaloperonospora</taxon>
    </lineage>
</organism>
<reference evidence="16" key="2">
    <citation type="submission" date="2015-06" db="UniProtKB">
        <authorList>
            <consortium name="EnsemblProtists"/>
        </authorList>
    </citation>
    <scope>IDENTIFICATION</scope>
    <source>
        <strain evidence="16">Emoy2</strain>
    </source>
</reference>
<dbReference type="AlphaFoldDB" id="M4BG78"/>
<evidence type="ECO:0000256" key="8">
    <source>
        <dbReference type="ARBA" id="ARBA00023277"/>
    </source>
</evidence>
<dbReference type="EMBL" id="JH598226">
    <property type="status" value="NOT_ANNOTATED_CDS"/>
    <property type="molecule type" value="Genomic_DNA"/>
</dbReference>
<name>M4BG78_HYAAE</name>
<evidence type="ECO:0000256" key="3">
    <source>
        <dbReference type="ARBA" id="ARBA00012780"/>
    </source>
</evidence>
<dbReference type="Gene3D" id="3.20.20.80">
    <property type="entry name" value="Glycosidases"/>
    <property type="match status" value="1"/>
</dbReference>
<dbReference type="EC" id="3.2.1.39" evidence="3"/>
<feature type="signal peptide" evidence="15">
    <location>
        <begin position="1"/>
        <end position="23"/>
    </location>
</feature>
<feature type="compositionally biased region" description="Polar residues" evidence="14">
    <location>
        <begin position="323"/>
        <end position="339"/>
    </location>
</feature>
<feature type="region of interest" description="Disordered" evidence="14">
    <location>
        <begin position="305"/>
        <end position="347"/>
    </location>
</feature>
<accession>M4BG78</accession>
<evidence type="ECO:0000256" key="7">
    <source>
        <dbReference type="ARBA" id="ARBA00023180"/>
    </source>
</evidence>
<keyword evidence="4" id="KW-1003">Cell membrane</keyword>
<dbReference type="VEuPathDB" id="FungiDB:HpaG805299"/>
<dbReference type="GO" id="GO:0000272">
    <property type="term" value="P:polysaccharide catabolic process"/>
    <property type="evidence" value="ECO:0007669"/>
    <property type="project" value="UniProtKB-KW"/>
</dbReference>
<evidence type="ECO:0000256" key="14">
    <source>
        <dbReference type="SAM" id="MobiDB-lite"/>
    </source>
</evidence>
<protein>
    <recommendedName>
        <fullName evidence="3">glucan endo-1,3-beta-D-glucosidase</fullName>
        <ecNumber evidence="3">3.2.1.39</ecNumber>
    </recommendedName>
    <alternativeName>
        <fullName evidence="13">Endo-1,3-beta-glucanase btgC</fullName>
    </alternativeName>
    <alternativeName>
        <fullName evidence="12">Laminarinase btgC</fullName>
    </alternativeName>
</protein>
<feature type="chain" id="PRO_5004049051" description="glucan endo-1,3-beta-D-glucosidase" evidence="15">
    <location>
        <begin position="24"/>
        <end position="487"/>
    </location>
</feature>
<comment type="subcellular location">
    <subcellularLocation>
        <location evidence="2">Cell membrane</location>
    </subcellularLocation>
</comment>
<evidence type="ECO:0000256" key="15">
    <source>
        <dbReference type="SAM" id="SignalP"/>
    </source>
</evidence>